<dbReference type="Pfam" id="PF04112">
    <property type="entry name" value="Mak10"/>
    <property type="match status" value="1"/>
</dbReference>
<dbReference type="InterPro" id="IPR007244">
    <property type="entry name" value="Naa35_N"/>
</dbReference>
<protein>
    <submittedName>
        <fullName evidence="7">NatC auxiliary subunit of N-alpha-acetyltransferase</fullName>
    </submittedName>
</protein>
<dbReference type="EMBL" id="CP031036">
    <property type="protein sequence ID" value="QDZ20087.1"/>
    <property type="molecule type" value="Genomic_DNA"/>
</dbReference>
<dbReference type="GO" id="GO:0016740">
    <property type="term" value="F:transferase activity"/>
    <property type="evidence" value="ECO:0007669"/>
    <property type="project" value="UniProtKB-KW"/>
</dbReference>
<dbReference type="OrthoDB" id="269405at2759"/>
<reference evidence="7 8" key="1">
    <citation type="submission" date="2018-07" db="EMBL/GenBank/DDBJ databases">
        <title>The complete nuclear genome of the prasinophyte Chloropicon primus (CCMP1205).</title>
        <authorList>
            <person name="Pombert J.-F."/>
            <person name="Otis C."/>
            <person name="Turmel M."/>
            <person name="Lemieux C."/>
        </authorList>
    </citation>
    <scope>NUCLEOTIDE SEQUENCE [LARGE SCALE GENOMIC DNA]</scope>
    <source>
        <strain evidence="7 8">CCMP1205</strain>
    </source>
</reference>
<proteinExistence type="inferred from homology"/>
<evidence type="ECO:0000313" key="7">
    <source>
        <dbReference type="EMBL" id="QDZ20087.1"/>
    </source>
</evidence>
<name>A0A5B8MI22_9CHLO</name>
<accession>A0A5B8MI22</accession>
<dbReference type="AlphaFoldDB" id="A0A5B8MI22"/>
<evidence type="ECO:0000256" key="4">
    <source>
        <dbReference type="SAM" id="Coils"/>
    </source>
</evidence>
<dbReference type="PANTHER" id="PTHR21373:SF0">
    <property type="entry name" value="N-ALPHA-ACETYLTRANSFERASE 35, NATC AUXILIARY SUBUNIT"/>
    <property type="match status" value="1"/>
</dbReference>
<keyword evidence="4" id="KW-0175">Coiled coil</keyword>
<comment type="similarity">
    <text evidence="2">Belongs to the MAK10 family.</text>
</comment>
<evidence type="ECO:0000256" key="2">
    <source>
        <dbReference type="ARBA" id="ARBA00006289"/>
    </source>
</evidence>
<dbReference type="InterPro" id="IPR057982">
    <property type="entry name" value="TPR_NAA35"/>
</dbReference>
<dbReference type="GO" id="GO:0031417">
    <property type="term" value="C:NatC complex"/>
    <property type="evidence" value="ECO:0007669"/>
    <property type="project" value="InterPro"/>
</dbReference>
<organism evidence="7 8">
    <name type="scientific">Chloropicon primus</name>
    <dbReference type="NCBI Taxonomy" id="1764295"/>
    <lineage>
        <taxon>Eukaryota</taxon>
        <taxon>Viridiplantae</taxon>
        <taxon>Chlorophyta</taxon>
        <taxon>Chloropicophyceae</taxon>
        <taxon>Chloropicales</taxon>
        <taxon>Chloropicaceae</taxon>
        <taxon>Chloropicon</taxon>
    </lineage>
</organism>
<sequence>MEEGDDEDMFAGFERDCLPGRTVVEVTNVLERVCEALEDGEMIHTETFSLMEAVSAIELGDPKVDVGTIPEARNSGTPAELFKAGMAPLQLDFRSLLSLLDGILAREVCWYNGSFIAETLYTCLYLHDMDRLSSNSILKAYCELTRLTCLKIVSVVHRAGITEEEDFCLAYQGLPLHSGGDGDDPQKWMNFAQVVVTKLNKIASRVEGITSLNCEEFPITGQLSREDIESIAARIQLRHNYLLVINCLDAENVEAERQLLEKAIREARANLDVLERTSQEVNGCPSPPGFVRYLNKEHMPAIPPRTIEDISTTQVLAYYRNFLDHAEVVAQTTSCKNILSLETHLEGLSDRNPETVIRSLQARRCGKLALKEVVASSIGLSVKYLESEPDLAVCLIRCMDVAEAYMKAACHNKCQQNRKFRKVLRTLNDAANQLVAFVVSLQNLSQKEASEGSKNAERGQNELAISIVINWLASLSHSIALRQLLVGFDLDIYQKTEFLMMYWYCERLLAQYISTVQKWNSQLESMGEMVKMSKAKKKHKKMVVVNEDQVMSRIFVLESTRLAFNGIVRMLAALEKHGFISKAELPFNTEEHLYVQRFSHLYLAKRPDEECFPEPLCYDAYKYATNVQDMSLEQLCESAKLGFGNALRLLAHLRSTYGQKLPLNEGVDTLQRVCKSNQIAIALASKNMKLKCDLSLEKRIVVLKLRT</sequence>
<evidence type="ECO:0000256" key="3">
    <source>
        <dbReference type="ARBA" id="ARBA00022490"/>
    </source>
</evidence>
<gene>
    <name evidence="7" type="ORF">A3770_03p26050</name>
</gene>
<dbReference type="Proteomes" id="UP000316726">
    <property type="component" value="Chromosome 3"/>
</dbReference>
<comment type="subcellular location">
    <subcellularLocation>
        <location evidence="1">Cytoplasm</location>
    </subcellularLocation>
</comment>
<evidence type="ECO:0000259" key="6">
    <source>
        <dbReference type="Pfam" id="PF25789"/>
    </source>
</evidence>
<keyword evidence="3" id="KW-0963">Cytoplasm</keyword>
<evidence type="ECO:0000259" key="5">
    <source>
        <dbReference type="Pfam" id="PF04112"/>
    </source>
</evidence>
<feature type="coiled-coil region" evidence="4">
    <location>
        <begin position="250"/>
        <end position="277"/>
    </location>
</feature>
<evidence type="ECO:0000313" key="8">
    <source>
        <dbReference type="Proteomes" id="UP000316726"/>
    </source>
</evidence>
<dbReference type="Pfam" id="PF25789">
    <property type="entry name" value="TPR_NAA35"/>
    <property type="match status" value="1"/>
</dbReference>
<dbReference type="PANTHER" id="PTHR21373">
    <property type="entry name" value="GLUCOSE REPRESSIBLE PROTEIN MAK10"/>
    <property type="match status" value="1"/>
</dbReference>
<dbReference type="STRING" id="1764295.A0A5B8MI22"/>
<keyword evidence="8" id="KW-1185">Reference proteome</keyword>
<evidence type="ECO:0000256" key="1">
    <source>
        <dbReference type="ARBA" id="ARBA00004496"/>
    </source>
</evidence>
<keyword evidence="7" id="KW-0808">Transferase</keyword>
<feature type="domain" description="NAA35-like N-terminal" evidence="5">
    <location>
        <begin position="40"/>
        <end position="141"/>
    </location>
</feature>
<feature type="domain" description="NAA35-like TPR repeats" evidence="6">
    <location>
        <begin position="369"/>
        <end position="691"/>
    </location>
</feature>
<dbReference type="InterPro" id="IPR057983">
    <property type="entry name" value="NAA35-like_N"/>
</dbReference>